<dbReference type="EMBL" id="JADDUM010000032">
    <property type="protein sequence ID" value="MBE8590291.1"/>
    <property type="molecule type" value="Genomic_DNA"/>
</dbReference>
<dbReference type="Proteomes" id="UP000613075">
    <property type="component" value="Unassembled WGS sequence"/>
</dbReference>
<dbReference type="RefSeq" id="WP_193862949.1">
    <property type="nucleotide sequence ID" value="NZ_JADDUM010000032.1"/>
</dbReference>
<reference evidence="1 2" key="1">
    <citation type="submission" date="2020-10" db="EMBL/GenBank/DDBJ databases">
        <title>The draft genomes of Cyclamen pathogen Pseudomonas sp.</title>
        <authorList>
            <person name="Fujikawa T."/>
            <person name="Sawada H."/>
        </authorList>
    </citation>
    <scope>NUCLEOTIDE SEQUENCE [LARGE SCALE GENOMIC DNA]</scope>
    <source>
        <strain evidence="1 2">MAFF 301449</strain>
    </source>
</reference>
<accession>A0ABR9SN21</accession>
<evidence type="ECO:0000313" key="2">
    <source>
        <dbReference type="Proteomes" id="UP000613075"/>
    </source>
</evidence>
<sequence>MTIKVTENDFANLVAVRPLIGAIQTGTLFDVSHDDSDVSPIDQFIENTLRLNRMWVARQADEVIETELGILLILGYVSAVESFMRALLRRVVFIDPYCQKACEKAVLSYGAAKHQRQEMLPEALLEESVFSGKKGIIDGLKKFLTFDLKDKALVELLNNYNSVCEIRHCCVHRFGKLGTKNAIELGLSNHKQFIEKPLKLKVSDAASIADLLTTLAKSLNNEIFRFILERTATGTELNIGNGKGIGWTWNKAKDRKMYGSYYKIFASRLDAAPTVEAGELYDRFRSIFSKVKIK</sequence>
<evidence type="ECO:0008006" key="3">
    <source>
        <dbReference type="Google" id="ProtNLM"/>
    </source>
</evidence>
<gene>
    <name evidence="1" type="ORF">IQK56_04755</name>
</gene>
<proteinExistence type="predicted"/>
<comment type="caution">
    <text evidence="1">The sequence shown here is derived from an EMBL/GenBank/DDBJ whole genome shotgun (WGS) entry which is preliminary data.</text>
</comment>
<protein>
    <recommendedName>
        <fullName evidence="3">RiboL-PSP-HEPN domain-containing protein</fullName>
    </recommendedName>
</protein>
<evidence type="ECO:0000313" key="1">
    <source>
        <dbReference type="EMBL" id="MBE8590291.1"/>
    </source>
</evidence>
<organism evidence="1 2">
    <name type="scientific">Pseudomonas cyclaminis</name>
    <dbReference type="NCBI Taxonomy" id="2781239"/>
    <lineage>
        <taxon>Bacteria</taxon>
        <taxon>Pseudomonadati</taxon>
        <taxon>Pseudomonadota</taxon>
        <taxon>Gammaproteobacteria</taxon>
        <taxon>Pseudomonadales</taxon>
        <taxon>Pseudomonadaceae</taxon>
        <taxon>Pseudomonas</taxon>
    </lineage>
</organism>
<name>A0ABR9SN21_9PSED</name>
<keyword evidence="2" id="KW-1185">Reference proteome</keyword>